<evidence type="ECO:0000256" key="2">
    <source>
        <dbReference type="ARBA" id="ARBA00023015"/>
    </source>
</evidence>
<keyword evidence="5" id="KW-0539">Nucleus</keyword>
<dbReference type="CDD" id="cd12148">
    <property type="entry name" value="fungal_TF_MHR"/>
    <property type="match status" value="1"/>
</dbReference>
<dbReference type="GO" id="GO:0043565">
    <property type="term" value="F:sequence-specific DNA binding"/>
    <property type="evidence" value="ECO:0007669"/>
    <property type="project" value="TreeGrafter"/>
</dbReference>
<keyword evidence="4" id="KW-0804">Transcription</keyword>
<dbReference type="GO" id="GO:0045944">
    <property type="term" value="P:positive regulation of transcription by RNA polymerase II"/>
    <property type="evidence" value="ECO:0007669"/>
    <property type="project" value="TreeGrafter"/>
</dbReference>
<evidence type="ECO:0000313" key="7">
    <source>
        <dbReference type="EMBL" id="PGH23702.1"/>
    </source>
</evidence>
<feature type="region of interest" description="Disordered" evidence="6">
    <location>
        <begin position="1"/>
        <end position="23"/>
    </location>
</feature>
<evidence type="ECO:0000256" key="4">
    <source>
        <dbReference type="ARBA" id="ARBA00023163"/>
    </source>
</evidence>
<keyword evidence="8" id="KW-1185">Reference proteome</keyword>
<evidence type="ECO:0000256" key="6">
    <source>
        <dbReference type="SAM" id="MobiDB-lite"/>
    </source>
</evidence>
<evidence type="ECO:0000256" key="5">
    <source>
        <dbReference type="ARBA" id="ARBA00023242"/>
    </source>
</evidence>
<evidence type="ECO:0000256" key="1">
    <source>
        <dbReference type="ARBA" id="ARBA00004123"/>
    </source>
</evidence>
<dbReference type="STRING" id="1447883.A0A2B7YS61"/>
<dbReference type="AlphaFoldDB" id="A0A2B7YS61"/>
<sequence>MLLSSLATGDDEPSSIAAGDGGGDGNIDVKHPLVGERAWFENHESSFTPIYIGEAACSAFVARLRQFLTSENTASHITRVKYTKDSKLLATGKEEIKWPDLAQAQLLVKAALNHIGTVYHIMLKKSSLDELEGIYRTARFDDLVSTAKYFALFALDEVYSARTSQSHSAPGMHYFARALGMVHILPEQPSIEYIETLLLLALFSFLLDRRHSRYILISNAVEHSVAIGLNHNIPESQLVDQCDIVSASGGPPTF</sequence>
<accession>A0A2B7YS61</accession>
<dbReference type="OrthoDB" id="3990906at2759"/>
<protein>
    <recommendedName>
        <fullName evidence="9">Transcription factor domain-containing protein</fullName>
    </recommendedName>
</protein>
<comment type="subcellular location">
    <subcellularLocation>
        <location evidence="1">Nucleus</location>
    </subcellularLocation>
</comment>
<reference evidence="7 8" key="1">
    <citation type="submission" date="2017-10" db="EMBL/GenBank/DDBJ databases">
        <title>Comparative genomics in systemic dimorphic fungi from Ajellomycetaceae.</title>
        <authorList>
            <person name="Munoz J.F."/>
            <person name="Mcewen J.G."/>
            <person name="Clay O.K."/>
            <person name="Cuomo C.A."/>
        </authorList>
    </citation>
    <scope>NUCLEOTIDE SEQUENCE [LARGE SCALE GENOMIC DNA]</scope>
    <source>
        <strain evidence="7 8">UAMH7299</strain>
    </source>
</reference>
<proteinExistence type="predicted"/>
<dbReference type="GO" id="GO:0005634">
    <property type="term" value="C:nucleus"/>
    <property type="evidence" value="ECO:0007669"/>
    <property type="project" value="UniProtKB-SubCell"/>
</dbReference>
<dbReference type="InterPro" id="IPR051711">
    <property type="entry name" value="Stress_Response_Reg"/>
</dbReference>
<organism evidence="7 8">
    <name type="scientific">Polytolypa hystricis (strain UAMH7299)</name>
    <dbReference type="NCBI Taxonomy" id="1447883"/>
    <lineage>
        <taxon>Eukaryota</taxon>
        <taxon>Fungi</taxon>
        <taxon>Dikarya</taxon>
        <taxon>Ascomycota</taxon>
        <taxon>Pezizomycotina</taxon>
        <taxon>Eurotiomycetes</taxon>
        <taxon>Eurotiomycetidae</taxon>
        <taxon>Onygenales</taxon>
        <taxon>Onygenales incertae sedis</taxon>
        <taxon>Polytolypa</taxon>
    </lineage>
</organism>
<dbReference type="PANTHER" id="PTHR47540:SF6">
    <property type="entry name" value="ZN(II)2CYS6 TRANSCRIPTION FACTOR (EUROFUNG)"/>
    <property type="match status" value="1"/>
</dbReference>
<gene>
    <name evidence="7" type="ORF">AJ80_02308</name>
</gene>
<keyword evidence="2" id="KW-0805">Transcription regulation</keyword>
<dbReference type="PANTHER" id="PTHR47540">
    <property type="entry name" value="THIAMINE REPRESSIBLE GENES REGULATORY PROTEIN THI5"/>
    <property type="match status" value="1"/>
</dbReference>
<evidence type="ECO:0000256" key="3">
    <source>
        <dbReference type="ARBA" id="ARBA00023125"/>
    </source>
</evidence>
<keyword evidence="3" id="KW-0238">DNA-binding</keyword>
<comment type="caution">
    <text evidence="7">The sequence shown here is derived from an EMBL/GenBank/DDBJ whole genome shotgun (WGS) entry which is preliminary data.</text>
</comment>
<evidence type="ECO:0008006" key="9">
    <source>
        <dbReference type="Google" id="ProtNLM"/>
    </source>
</evidence>
<name>A0A2B7YS61_POLH7</name>
<dbReference type="EMBL" id="PDNA01000021">
    <property type="protein sequence ID" value="PGH23702.1"/>
    <property type="molecule type" value="Genomic_DNA"/>
</dbReference>
<evidence type="ECO:0000313" key="8">
    <source>
        <dbReference type="Proteomes" id="UP000224634"/>
    </source>
</evidence>
<dbReference type="Proteomes" id="UP000224634">
    <property type="component" value="Unassembled WGS sequence"/>
</dbReference>